<dbReference type="PANTHER" id="PTHR43401:SF2">
    <property type="entry name" value="L-THREONINE 3-DEHYDROGENASE"/>
    <property type="match status" value="1"/>
</dbReference>
<comment type="cofactor">
    <cofactor evidence="1">
        <name>Zn(2+)</name>
        <dbReference type="ChEBI" id="CHEBI:29105"/>
    </cofactor>
</comment>
<dbReference type="InterPro" id="IPR011032">
    <property type="entry name" value="GroES-like_sf"/>
</dbReference>
<keyword evidence="2" id="KW-0479">Metal-binding</keyword>
<protein>
    <recommendedName>
        <fullName evidence="5">Alcohol dehydrogenase-like N-terminal domain-containing protein</fullName>
    </recommendedName>
</protein>
<dbReference type="Pfam" id="PF08240">
    <property type="entry name" value="ADH_N"/>
    <property type="match status" value="1"/>
</dbReference>
<dbReference type="Gene3D" id="3.90.180.10">
    <property type="entry name" value="Medium-chain alcohol dehydrogenases, catalytic domain"/>
    <property type="match status" value="2"/>
</dbReference>
<dbReference type="InterPro" id="IPR002328">
    <property type="entry name" value="ADH_Zn_CS"/>
</dbReference>
<evidence type="ECO:0000256" key="2">
    <source>
        <dbReference type="ARBA" id="ARBA00022723"/>
    </source>
</evidence>
<dbReference type="Proteomes" id="UP000062255">
    <property type="component" value="Chromosome"/>
</dbReference>
<organism evidence="6 7">
    <name type="scientific">Mycolicibacterium goodii</name>
    <name type="common">Mycobacterium goodii</name>
    <dbReference type="NCBI Taxonomy" id="134601"/>
    <lineage>
        <taxon>Bacteria</taxon>
        <taxon>Bacillati</taxon>
        <taxon>Actinomycetota</taxon>
        <taxon>Actinomycetes</taxon>
        <taxon>Mycobacteriales</taxon>
        <taxon>Mycobacteriaceae</taxon>
        <taxon>Mycolicibacterium</taxon>
    </lineage>
</organism>
<reference evidence="6 7" key="1">
    <citation type="submission" date="2015-07" db="EMBL/GenBank/DDBJ databases">
        <title>Complete genome sequence of Mycobacterium goodii X7B, a facultative thermophilic biodesulfurizing bacterium.</title>
        <authorList>
            <person name="Yu B."/>
            <person name="Li F."/>
            <person name="Xu P."/>
        </authorList>
    </citation>
    <scope>NUCLEOTIDE SEQUENCE [LARGE SCALE GENOMIC DNA]</scope>
    <source>
        <strain evidence="6 7">X7B</strain>
    </source>
</reference>
<evidence type="ECO:0000313" key="6">
    <source>
        <dbReference type="EMBL" id="AKS35786.1"/>
    </source>
</evidence>
<dbReference type="OrthoDB" id="241504at2"/>
<dbReference type="KEGG" id="mgo:AFA91_32040"/>
<dbReference type="STRING" id="134601.AFA91_32040"/>
<dbReference type="SUPFAM" id="SSF50129">
    <property type="entry name" value="GroES-like"/>
    <property type="match status" value="1"/>
</dbReference>
<dbReference type="InterPro" id="IPR050129">
    <property type="entry name" value="Zn_alcohol_dh"/>
</dbReference>
<dbReference type="Gene3D" id="3.40.50.720">
    <property type="entry name" value="NAD(P)-binding Rossmann-like Domain"/>
    <property type="match status" value="1"/>
</dbReference>
<keyword evidence="4" id="KW-0560">Oxidoreductase</keyword>
<sequence>MKAVLYEAPKTWSVTDVPTPQPGPGQVRVKVAQVGVCGTDLHIHDGEFGAVFPLIPGHELVGVVDAVGEGVTREDDIVRFHPFDVFRREITIRGSFAEMTSFGAAIDALRGGRVRTDGIITHRFALDDYGRALDALRNDPTVHKVVIAP</sequence>
<keyword evidence="3" id="KW-0862">Zinc</keyword>
<dbReference type="GO" id="GO:0008270">
    <property type="term" value="F:zinc ion binding"/>
    <property type="evidence" value="ECO:0007669"/>
    <property type="project" value="InterPro"/>
</dbReference>
<evidence type="ECO:0000256" key="4">
    <source>
        <dbReference type="ARBA" id="ARBA00023002"/>
    </source>
</evidence>
<dbReference type="InterPro" id="IPR013154">
    <property type="entry name" value="ADH-like_N"/>
</dbReference>
<dbReference type="RefSeq" id="WP_049748230.1">
    <property type="nucleotide sequence ID" value="NZ_CP012150.1"/>
</dbReference>
<name>A0A0K0XEH8_MYCGD</name>
<gene>
    <name evidence="6" type="ORF">AFA91_32040</name>
</gene>
<accession>A0A0K0XEH8</accession>
<evidence type="ECO:0000256" key="3">
    <source>
        <dbReference type="ARBA" id="ARBA00022833"/>
    </source>
</evidence>
<evidence type="ECO:0000256" key="1">
    <source>
        <dbReference type="ARBA" id="ARBA00001947"/>
    </source>
</evidence>
<dbReference type="PATRIC" id="fig|134601.6.peg.6629"/>
<evidence type="ECO:0000259" key="5">
    <source>
        <dbReference type="Pfam" id="PF08240"/>
    </source>
</evidence>
<proteinExistence type="predicted"/>
<dbReference type="PROSITE" id="PS00059">
    <property type="entry name" value="ADH_ZINC"/>
    <property type="match status" value="1"/>
</dbReference>
<dbReference type="PANTHER" id="PTHR43401">
    <property type="entry name" value="L-THREONINE 3-DEHYDROGENASE"/>
    <property type="match status" value="1"/>
</dbReference>
<feature type="domain" description="Alcohol dehydrogenase-like N-terminal" evidence="5">
    <location>
        <begin position="23"/>
        <end position="73"/>
    </location>
</feature>
<dbReference type="GO" id="GO:0016491">
    <property type="term" value="F:oxidoreductase activity"/>
    <property type="evidence" value="ECO:0007669"/>
    <property type="project" value="UniProtKB-KW"/>
</dbReference>
<dbReference type="EMBL" id="CP012150">
    <property type="protein sequence ID" value="AKS35786.1"/>
    <property type="molecule type" value="Genomic_DNA"/>
</dbReference>
<evidence type="ECO:0000313" key="7">
    <source>
        <dbReference type="Proteomes" id="UP000062255"/>
    </source>
</evidence>
<dbReference type="AlphaFoldDB" id="A0A0K0XEH8"/>